<reference evidence="1 2" key="1">
    <citation type="journal article" date="2019" name="Nat. Ecol. Evol.">
        <title>Megaphylogeny resolves global patterns of mushroom evolution.</title>
        <authorList>
            <person name="Varga T."/>
            <person name="Krizsan K."/>
            <person name="Foldi C."/>
            <person name="Dima B."/>
            <person name="Sanchez-Garcia M."/>
            <person name="Sanchez-Ramirez S."/>
            <person name="Szollosi G.J."/>
            <person name="Szarkandi J.G."/>
            <person name="Papp V."/>
            <person name="Albert L."/>
            <person name="Andreopoulos W."/>
            <person name="Angelini C."/>
            <person name="Antonin V."/>
            <person name="Barry K.W."/>
            <person name="Bougher N.L."/>
            <person name="Buchanan P."/>
            <person name="Buyck B."/>
            <person name="Bense V."/>
            <person name="Catcheside P."/>
            <person name="Chovatia M."/>
            <person name="Cooper J."/>
            <person name="Damon W."/>
            <person name="Desjardin D."/>
            <person name="Finy P."/>
            <person name="Geml J."/>
            <person name="Haridas S."/>
            <person name="Hughes K."/>
            <person name="Justo A."/>
            <person name="Karasinski D."/>
            <person name="Kautmanova I."/>
            <person name="Kiss B."/>
            <person name="Kocsube S."/>
            <person name="Kotiranta H."/>
            <person name="LaButti K.M."/>
            <person name="Lechner B.E."/>
            <person name="Liimatainen K."/>
            <person name="Lipzen A."/>
            <person name="Lukacs Z."/>
            <person name="Mihaltcheva S."/>
            <person name="Morgado L.N."/>
            <person name="Niskanen T."/>
            <person name="Noordeloos M.E."/>
            <person name="Ohm R.A."/>
            <person name="Ortiz-Santana B."/>
            <person name="Ovrebo C."/>
            <person name="Racz N."/>
            <person name="Riley R."/>
            <person name="Savchenko A."/>
            <person name="Shiryaev A."/>
            <person name="Soop K."/>
            <person name="Spirin V."/>
            <person name="Szebenyi C."/>
            <person name="Tomsovsky M."/>
            <person name="Tulloss R.E."/>
            <person name="Uehling J."/>
            <person name="Grigoriev I.V."/>
            <person name="Vagvolgyi C."/>
            <person name="Papp T."/>
            <person name="Martin F.M."/>
            <person name="Miettinen O."/>
            <person name="Hibbett D.S."/>
            <person name="Nagy L.G."/>
        </authorList>
    </citation>
    <scope>NUCLEOTIDE SEQUENCE [LARGE SCALE GENOMIC DNA]</scope>
    <source>
        <strain evidence="1 2">NL-1719</strain>
    </source>
</reference>
<gene>
    <name evidence="1" type="ORF">BDN72DRAFT_333053</name>
</gene>
<evidence type="ECO:0000313" key="1">
    <source>
        <dbReference type="EMBL" id="TFK63148.1"/>
    </source>
</evidence>
<keyword evidence="2" id="KW-1185">Reference proteome</keyword>
<dbReference type="Proteomes" id="UP000308600">
    <property type="component" value="Unassembled WGS sequence"/>
</dbReference>
<evidence type="ECO:0000313" key="2">
    <source>
        <dbReference type="Proteomes" id="UP000308600"/>
    </source>
</evidence>
<name>A0ACD3ABX3_9AGAR</name>
<keyword evidence="1" id="KW-0378">Hydrolase</keyword>
<protein>
    <submittedName>
        <fullName evidence="1">Isochorismatase hydrolase</fullName>
    </submittedName>
</protein>
<sequence>MPSTITPVPDSRRVLLLLDFQRAALADASAKLVEQNVLRILEQARIASPPPRIIHVRNQGEEGEPDERNSVGWQLISDPLPTEHILDKKKNNAFAGTNLGDMIPSDAEVVVVGFQTDFAIRETCRAALERGNEILLIRGAHGTRDGVDGTPALRITQDVETTLEDGGAHFLDMKHVSGLFTDR</sequence>
<organism evidence="1 2">
    <name type="scientific">Pluteus cervinus</name>
    <dbReference type="NCBI Taxonomy" id="181527"/>
    <lineage>
        <taxon>Eukaryota</taxon>
        <taxon>Fungi</taxon>
        <taxon>Dikarya</taxon>
        <taxon>Basidiomycota</taxon>
        <taxon>Agaricomycotina</taxon>
        <taxon>Agaricomycetes</taxon>
        <taxon>Agaricomycetidae</taxon>
        <taxon>Agaricales</taxon>
        <taxon>Pluteineae</taxon>
        <taxon>Pluteaceae</taxon>
        <taxon>Pluteus</taxon>
    </lineage>
</organism>
<proteinExistence type="predicted"/>
<dbReference type="EMBL" id="ML208537">
    <property type="protein sequence ID" value="TFK63148.1"/>
    <property type="molecule type" value="Genomic_DNA"/>
</dbReference>
<accession>A0ACD3ABX3</accession>